<dbReference type="Pfam" id="PF07992">
    <property type="entry name" value="Pyr_redox_2"/>
    <property type="match status" value="1"/>
</dbReference>
<evidence type="ECO:0000259" key="6">
    <source>
        <dbReference type="Pfam" id="PF02852"/>
    </source>
</evidence>
<dbReference type="Gene3D" id="3.30.390.30">
    <property type="match status" value="1"/>
</dbReference>
<feature type="domain" description="Pyridine nucleotide-disulphide oxidoreductase dimerisation" evidence="6">
    <location>
        <begin position="349"/>
        <end position="456"/>
    </location>
</feature>
<dbReference type="GO" id="GO:0050660">
    <property type="term" value="F:flavin adenine dinucleotide binding"/>
    <property type="evidence" value="ECO:0007669"/>
    <property type="project" value="TreeGrafter"/>
</dbReference>
<evidence type="ECO:0000313" key="9">
    <source>
        <dbReference type="Proteomes" id="UP000460272"/>
    </source>
</evidence>
<dbReference type="Gene3D" id="3.50.50.60">
    <property type="entry name" value="FAD/NAD(P)-binding domain"/>
    <property type="match status" value="2"/>
</dbReference>
<evidence type="ECO:0000256" key="3">
    <source>
        <dbReference type="ARBA" id="ARBA00022827"/>
    </source>
</evidence>
<evidence type="ECO:0000313" key="8">
    <source>
        <dbReference type="EMBL" id="TVZ03517.1"/>
    </source>
</evidence>
<feature type="binding site" evidence="4">
    <location>
        <begin position="181"/>
        <end position="188"/>
    </location>
    <ligand>
        <name>NAD(+)</name>
        <dbReference type="ChEBI" id="CHEBI:57540"/>
    </ligand>
</feature>
<dbReference type="Pfam" id="PF02852">
    <property type="entry name" value="Pyr_redox_dim"/>
    <property type="match status" value="1"/>
</dbReference>
<reference evidence="8 9" key="1">
    <citation type="submission" date="2018-11" db="EMBL/GenBank/DDBJ databases">
        <title>Trebonia kvetii gen.nov., sp.nov., a novel acidophilic actinobacterium, and proposal of the new actinobacterial family Treboniaceae fam. nov.</title>
        <authorList>
            <person name="Rapoport D."/>
            <person name="Sagova-Mareckova M."/>
            <person name="Sedlacek I."/>
            <person name="Provaznik J."/>
            <person name="Kralova S."/>
            <person name="Pavlinic D."/>
            <person name="Benes V."/>
            <person name="Kopecky J."/>
        </authorList>
    </citation>
    <scope>NUCLEOTIDE SEQUENCE [LARGE SCALE GENOMIC DNA]</scope>
    <source>
        <strain evidence="8 9">15Tr583</strain>
    </source>
</reference>
<dbReference type="SUPFAM" id="SSF51905">
    <property type="entry name" value="FAD/NAD(P)-binding domain"/>
    <property type="match status" value="1"/>
</dbReference>
<name>A0A6P2BXT3_9ACTN</name>
<comment type="similarity">
    <text evidence="1">Belongs to the class-I pyridine nucleotide-disulfide oxidoreductase family.</text>
</comment>
<organism evidence="8 9">
    <name type="scientific">Trebonia kvetii</name>
    <dbReference type="NCBI Taxonomy" id="2480626"/>
    <lineage>
        <taxon>Bacteria</taxon>
        <taxon>Bacillati</taxon>
        <taxon>Actinomycetota</taxon>
        <taxon>Actinomycetes</taxon>
        <taxon>Streptosporangiales</taxon>
        <taxon>Treboniaceae</taxon>
        <taxon>Trebonia</taxon>
    </lineage>
</organism>
<dbReference type="EMBL" id="RPFW01000004">
    <property type="protein sequence ID" value="TVZ03517.1"/>
    <property type="molecule type" value="Genomic_DNA"/>
</dbReference>
<dbReference type="OrthoDB" id="9800167at2"/>
<comment type="cofactor">
    <cofactor evidence="4">
        <name>FAD</name>
        <dbReference type="ChEBI" id="CHEBI:57692"/>
    </cofactor>
    <text evidence="4">Binds 1 FAD per subunit.</text>
</comment>
<dbReference type="AlphaFoldDB" id="A0A6P2BXT3"/>
<keyword evidence="2" id="KW-0285">Flavoprotein</keyword>
<dbReference type="PRINTS" id="PR00411">
    <property type="entry name" value="PNDRDTASEI"/>
</dbReference>
<evidence type="ECO:0000256" key="1">
    <source>
        <dbReference type="ARBA" id="ARBA00007532"/>
    </source>
</evidence>
<feature type="domain" description="FAD/NAD(P)-binding" evidence="7">
    <location>
        <begin position="5"/>
        <end position="323"/>
    </location>
</feature>
<evidence type="ECO:0000259" key="7">
    <source>
        <dbReference type="Pfam" id="PF07992"/>
    </source>
</evidence>
<gene>
    <name evidence="8" type="ORF">EAS64_24370</name>
</gene>
<feature type="disulfide bond" description="Redox-active" evidence="5">
    <location>
        <begin position="42"/>
        <end position="47"/>
    </location>
</feature>
<feature type="binding site" evidence="4">
    <location>
        <position position="313"/>
    </location>
    <ligand>
        <name>FAD</name>
        <dbReference type="ChEBI" id="CHEBI:57692"/>
    </ligand>
</feature>
<keyword evidence="9" id="KW-1185">Reference proteome</keyword>
<dbReference type="GO" id="GO:0003955">
    <property type="term" value="F:NAD(P)H dehydrogenase (quinone) activity"/>
    <property type="evidence" value="ECO:0007669"/>
    <property type="project" value="TreeGrafter"/>
</dbReference>
<dbReference type="PANTHER" id="PTHR43014">
    <property type="entry name" value="MERCURIC REDUCTASE"/>
    <property type="match status" value="1"/>
</dbReference>
<accession>A0A6P2BXT3</accession>
<dbReference type="InterPro" id="IPR001100">
    <property type="entry name" value="Pyr_nuc-diS_OxRdtase"/>
</dbReference>
<feature type="binding site" evidence="4">
    <location>
        <begin position="144"/>
        <end position="146"/>
    </location>
    <ligand>
        <name>FAD</name>
        <dbReference type="ChEBI" id="CHEBI:57692"/>
    </ligand>
</feature>
<dbReference type="InterPro" id="IPR036188">
    <property type="entry name" value="FAD/NAD-bd_sf"/>
</dbReference>
<dbReference type="InterPro" id="IPR004099">
    <property type="entry name" value="Pyr_nucl-diS_OxRdtase_dimer"/>
</dbReference>
<keyword evidence="4" id="KW-0520">NAD</keyword>
<keyword evidence="3 4" id="KW-0274">FAD</keyword>
<keyword evidence="4" id="KW-0547">Nucleotide-binding</keyword>
<feature type="binding site" evidence="4">
    <location>
        <position position="114"/>
    </location>
    <ligand>
        <name>FAD</name>
        <dbReference type="ChEBI" id="CHEBI:57692"/>
    </ligand>
</feature>
<evidence type="ECO:0000256" key="4">
    <source>
        <dbReference type="PIRSR" id="PIRSR000350-3"/>
    </source>
</evidence>
<dbReference type="RefSeq" id="WP_145856363.1">
    <property type="nucleotide sequence ID" value="NZ_RPFW01000004.1"/>
</dbReference>
<feature type="binding site" evidence="4">
    <location>
        <position position="271"/>
    </location>
    <ligand>
        <name>NAD(+)</name>
        <dbReference type="ChEBI" id="CHEBI:57540"/>
    </ligand>
</feature>
<dbReference type="PRINTS" id="PR00368">
    <property type="entry name" value="FADPNR"/>
</dbReference>
<evidence type="ECO:0000256" key="2">
    <source>
        <dbReference type="ARBA" id="ARBA00022630"/>
    </source>
</evidence>
<evidence type="ECO:0000256" key="5">
    <source>
        <dbReference type="PIRSR" id="PIRSR000350-4"/>
    </source>
</evidence>
<feature type="binding site" evidence="4">
    <location>
        <position position="205"/>
    </location>
    <ligand>
        <name>NAD(+)</name>
        <dbReference type="ChEBI" id="CHEBI:57540"/>
    </ligand>
</feature>
<protein>
    <submittedName>
        <fullName evidence="8">NAD(P)/FAD-dependent oxidoreductase</fullName>
    </submittedName>
</protein>
<dbReference type="PANTHER" id="PTHR43014:SF2">
    <property type="entry name" value="MERCURIC REDUCTASE"/>
    <property type="match status" value="1"/>
</dbReference>
<dbReference type="InterPro" id="IPR023753">
    <property type="entry name" value="FAD/NAD-binding_dom"/>
</dbReference>
<dbReference type="SUPFAM" id="SSF55424">
    <property type="entry name" value="FAD/NAD-linked reductases, dimerisation (C-terminal) domain"/>
    <property type="match status" value="1"/>
</dbReference>
<comment type="caution">
    <text evidence="8">The sequence shown here is derived from an EMBL/GenBank/DDBJ whole genome shotgun (WGS) entry which is preliminary data.</text>
</comment>
<proteinExistence type="inferred from homology"/>
<dbReference type="Proteomes" id="UP000460272">
    <property type="component" value="Unassembled WGS sequence"/>
</dbReference>
<feature type="binding site" evidence="4">
    <location>
        <position position="51"/>
    </location>
    <ligand>
        <name>FAD</name>
        <dbReference type="ChEBI" id="CHEBI:57692"/>
    </ligand>
</feature>
<dbReference type="PIRSF" id="PIRSF000350">
    <property type="entry name" value="Mercury_reductase_MerA"/>
    <property type="match status" value="1"/>
</dbReference>
<dbReference type="InterPro" id="IPR016156">
    <property type="entry name" value="FAD/NAD-linked_Rdtase_dimer_sf"/>
</dbReference>
<sequence>MSDTYDVLVIGAGPAGEHAAGRLADRGLSAAIVERELVGGECSYWGCIPSKTLIRPGDVIAAARRAPGAAQAVTGQLDTAAAFAQRDYMTSHWSDDGQRRWLDSKGIELIRGTGRLTGERSVEVEATDGAVRQLRAARAVVLATGSTPVIPPIPGLREAGPWDNRTVTSAKELPRRLLVLGGGAIGAEMAQAFKRLGCADVVVLEGAERLLAREEPFAGEELRTAFEAEGITVVTGARMTAARRLGKDGPVLAQMADGREFTGDEILVAVGRKPATAGLGLNRVGLEPGRAVQVDQQLRAAGVAGGWLYAIGDCNGLAPLTHMGKYQARIAAAAILGLQAEDVASHGIVPRVTFTDPQVCAVGLTAAEARAAGLRVTPVSTPTGEVPGAYTQGNGIRGTSQLVIADDRRTVVGATFTGPGIQELLHSATVAICGGVTVDRLRHAVPSFPTVSEVWLHLLEAYGL</sequence>